<feature type="transmembrane region" description="Helical" evidence="1">
    <location>
        <begin position="138"/>
        <end position="158"/>
    </location>
</feature>
<evidence type="ECO:0000313" key="2">
    <source>
        <dbReference type="EMBL" id="KOO51031.1"/>
    </source>
</evidence>
<keyword evidence="3" id="KW-1185">Reference proteome</keyword>
<gene>
    <name evidence="2" type="ORF">AMD00_00485</name>
</gene>
<keyword evidence="1" id="KW-0472">Membrane</keyword>
<feature type="transmembrane region" description="Helical" evidence="1">
    <location>
        <begin position="92"/>
        <end position="117"/>
    </location>
</feature>
<dbReference type="RefSeq" id="WP_053415146.1">
    <property type="nucleotide sequence ID" value="NZ_LILB01000001.1"/>
</dbReference>
<dbReference type="InterPro" id="IPR007404">
    <property type="entry name" value="YdjM-like"/>
</dbReference>
<reference evidence="3" key="1">
    <citation type="submission" date="2015-08" db="EMBL/GenBank/DDBJ databases">
        <title>Fjat-10028 dsm 16317.</title>
        <authorList>
            <person name="Liu B."/>
            <person name="Wang J."/>
            <person name="Zhu Y."/>
            <person name="Liu G."/>
            <person name="Chen Q."/>
            <person name="Chen Z."/>
            <person name="Lan J."/>
            <person name="Che J."/>
            <person name="Ge C."/>
            <person name="Shi H."/>
            <person name="Pan Z."/>
            <person name="Liu X."/>
        </authorList>
    </citation>
    <scope>NUCLEOTIDE SEQUENCE [LARGE SCALE GENOMIC DNA]</scope>
    <source>
        <strain evidence="3">DSM 16317</strain>
    </source>
</reference>
<evidence type="ECO:0008006" key="4">
    <source>
        <dbReference type="Google" id="ProtNLM"/>
    </source>
</evidence>
<evidence type="ECO:0000256" key="1">
    <source>
        <dbReference type="SAM" id="Phobius"/>
    </source>
</evidence>
<dbReference type="STRING" id="263475.AMD00_00485"/>
<dbReference type="EMBL" id="LILB01000001">
    <property type="protein sequence ID" value="KOO51031.1"/>
    <property type="molecule type" value="Genomic_DNA"/>
</dbReference>
<comment type="caution">
    <text evidence="2">The sequence shown here is derived from an EMBL/GenBank/DDBJ whole genome shotgun (WGS) entry which is preliminary data.</text>
</comment>
<keyword evidence="1" id="KW-1133">Transmembrane helix</keyword>
<proteinExistence type="predicted"/>
<organism evidence="2 3">
    <name type="scientific">Viridibacillus arvi</name>
    <dbReference type="NCBI Taxonomy" id="263475"/>
    <lineage>
        <taxon>Bacteria</taxon>
        <taxon>Bacillati</taxon>
        <taxon>Bacillota</taxon>
        <taxon>Bacilli</taxon>
        <taxon>Bacillales</taxon>
        <taxon>Caryophanaceae</taxon>
        <taxon>Viridibacillus</taxon>
    </lineage>
</organism>
<dbReference type="PIRSF" id="PIRSF030780">
    <property type="entry name" value="Md_memb_hyd_prd"/>
    <property type="match status" value="1"/>
</dbReference>
<feature type="transmembrane region" description="Helical" evidence="1">
    <location>
        <begin position="67"/>
        <end position="86"/>
    </location>
</feature>
<accession>A0A0M0LJ75</accession>
<dbReference type="AlphaFoldDB" id="A0A0M0LJ75"/>
<dbReference type="InterPro" id="IPR016956">
    <property type="entry name" value="YdjM"/>
</dbReference>
<dbReference type="PANTHER" id="PTHR35531">
    <property type="entry name" value="INNER MEMBRANE PROTEIN YBCI-RELATED"/>
    <property type="match status" value="1"/>
</dbReference>
<sequence>MTGNTHILGGITAGLAFAQISNYDPLILIGSSVVGALIPDICHSGSKIGRTFRMTSKIVNKIFGHRSFTHSLLFLLLMSFVMNTYISNESITAGVLLGMVSHYILDMATKNGIKLFFPVKITVRFPLTTRTGSKVENIVATVLTIISVYFAFETIVHLL</sequence>
<keyword evidence="1" id="KW-0812">Transmembrane</keyword>
<dbReference type="Proteomes" id="UP000036867">
    <property type="component" value="Unassembled WGS sequence"/>
</dbReference>
<dbReference type="OrthoDB" id="5459053at2"/>
<dbReference type="GeneID" id="301134600"/>
<evidence type="ECO:0000313" key="3">
    <source>
        <dbReference type="Proteomes" id="UP000036867"/>
    </source>
</evidence>
<dbReference type="PANTHER" id="PTHR35531:SF1">
    <property type="entry name" value="INNER MEMBRANE PROTEIN YBCI-RELATED"/>
    <property type="match status" value="1"/>
</dbReference>
<name>A0A0M0LJ75_9BACL</name>
<protein>
    <recommendedName>
        <fullName evidence="4">Hydrolase</fullName>
    </recommendedName>
</protein>
<dbReference type="PATRIC" id="fig|263475.3.peg.397"/>
<dbReference type="Pfam" id="PF04307">
    <property type="entry name" value="YdjM"/>
    <property type="match status" value="1"/>
</dbReference>